<evidence type="ECO:0000313" key="1">
    <source>
        <dbReference type="EMBL" id="GBL77145.1"/>
    </source>
</evidence>
<sequence>MPATQCLTAKNVEKNIKKLKCPAYGKYVRNAKEKIILQQYADSEKISGVNNLENDNSLNSGMDLFIEVTEQVETIGKDRLWINIVFKGLGEFPGKPYHIEIKSEIKPVINAPRRVPQSLHKELEKNPYELVQLGIVSPVNKPTEWGYSTYKNYLMIKKQNKKVASRADRVQPPLRQPYAGPHKVLCRTDKTVTIDINGRKTTVSLDRVKPAHLLPETVLSPPAVINLKGADVNTSKNDEHPTYVTR</sequence>
<reference evidence="1 2" key="1">
    <citation type="journal article" date="2019" name="Sci. Rep.">
        <title>Orb-weaving spider Araneus ventricosus genome elucidates the spidroin gene catalogue.</title>
        <authorList>
            <person name="Kono N."/>
            <person name="Nakamura H."/>
            <person name="Ohtoshi R."/>
            <person name="Moran D.A.P."/>
            <person name="Shinohara A."/>
            <person name="Yoshida Y."/>
            <person name="Fujiwara M."/>
            <person name="Mori M."/>
            <person name="Tomita M."/>
            <person name="Arakawa K."/>
        </authorList>
    </citation>
    <scope>NUCLEOTIDE SEQUENCE [LARGE SCALE GENOMIC DNA]</scope>
</reference>
<proteinExistence type="predicted"/>
<organism evidence="1 2">
    <name type="scientific">Araneus ventricosus</name>
    <name type="common">Orbweaver spider</name>
    <name type="synonym">Epeira ventricosa</name>
    <dbReference type="NCBI Taxonomy" id="182803"/>
    <lineage>
        <taxon>Eukaryota</taxon>
        <taxon>Metazoa</taxon>
        <taxon>Ecdysozoa</taxon>
        <taxon>Arthropoda</taxon>
        <taxon>Chelicerata</taxon>
        <taxon>Arachnida</taxon>
        <taxon>Araneae</taxon>
        <taxon>Araneomorphae</taxon>
        <taxon>Entelegynae</taxon>
        <taxon>Araneoidea</taxon>
        <taxon>Araneidae</taxon>
        <taxon>Araneus</taxon>
    </lineage>
</organism>
<evidence type="ECO:0000313" key="2">
    <source>
        <dbReference type="Proteomes" id="UP000499080"/>
    </source>
</evidence>
<protein>
    <submittedName>
        <fullName evidence="1">Uncharacterized protein</fullName>
    </submittedName>
</protein>
<dbReference type="PANTHER" id="PTHR38681">
    <property type="entry name" value="RETROVIRUS-RELATED POL POLYPROTEIN FROM TRANSPOSON 412-LIKE PROTEIN-RELATED"/>
    <property type="match status" value="1"/>
</dbReference>
<dbReference type="Gene3D" id="3.10.10.10">
    <property type="entry name" value="HIV Type 1 Reverse Transcriptase, subunit A, domain 1"/>
    <property type="match status" value="1"/>
</dbReference>
<dbReference type="OrthoDB" id="422540at2759"/>
<accession>A0A4Y2ACZ3</accession>
<comment type="caution">
    <text evidence="1">The sequence shown here is derived from an EMBL/GenBank/DDBJ whole genome shotgun (WGS) entry which is preliminary data.</text>
</comment>
<name>A0A4Y2ACZ3_ARAVE</name>
<keyword evidence="2" id="KW-1185">Reference proteome</keyword>
<gene>
    <name evidence="1" type="ORF">AVEN_12777_1</name>
</gene>
<dbReference type="EMBL" id="BGPR01000011">
    <property type="protein sequence ID" value="GBL77145.1"/>
    <property type="molecule type" value="Genomic_DNA"/>
</dbReference>
<dbReference type="PANTHER" id="PTHR38681:SF1">
    <property type="entry name" value="RETROVIRUS-RELATED POL POLYPROTEIN FROM TRANSPOSON 412-LIKE PROTEIN"/>
    <property type="match status" value="1"/>
</dbReference>
<dbReference type="AlphaFoldDB" id="A0A4Y2ACZ3"/>
<dbReference type="Proteomes" id="UP000499080">
    <property type="component" value="Unassembled WGS sequence"/>
</dbReference>